<comment type="caution">
    <text evidence="2">The sequence shown here is derived from an EMBL/GenBank/DDBJ whole genome shotgun (WGS) entry which is preliminary data.</text>
</comment>
<proteinExistence type="predicted"/>
<dbReference type="OrthoDB" id="2688021at2759"/>
<evidence type="ECO:0000313" key="3">
    <source>
        <dbReference type="Proteomes" id="UP000559256"/>
    </source>
</evidence>
<feature type="transmembrane region" description="Helical" evidence="1">
    <location>
        <begin position="53"/>
        <end position="82"/>
    </location>
</feature>
<feature type="transmembrane region" description="Helical" evidence="1">
    <location>
        <begin position="103"/>
        <end position="126"/>
    </location>
</feature>
<accession>A0A8H5LQX5</accession>
<feature type="transmembrane region" description="Helical" evidence="1">
    <location>
        <begin position="146"/>
        <end position="164"/>
    </location>
</feature>
<sequence length="243" mass="26818">MASFLVLSMVQSGTPGTYRGSSLGPTSEPANSTSTEGSSGLYLGWKGEAPSFVLVWGLAIFAGFQGGIITTSMTCLQTIIDLDNDQHLWLEIYEKGSDPNPSVWRTFLLCYHSFVIHVADPLFHWLFGLAVNVSADKGLRVQPIQVFYISIVAVVGAVYMTWYLRARPKTLLPATYGHLETIANLVDEWDERMYWGDKSGLHGGHPEIGHAGTSVFKGDLGEVDKRLSIKLRKLYGKHDCGKY</sequence>
<organism evidence="2 3">
    <name type="scientific">Tetrapyrgos nigripes</name>
    <dbReference type="NCBI Taxonomy" id="182062"/>
    <lineage>
        <taxon>Eukaryota</taxon>
        <taxon>Fungi</taxon>
        <taxon>Dikarya</taxon>
        <taxon>Basidiomycota</taxon>
        <taxon>Agaricomycotina</taxon>
        <taxon>Agaricomycetes</taxon>
        <taxon>Agaricomycetidae</taxon>
        <taxon>Agaricales</taxon>
        <taxon>Marasmiineae</taxon>
        <taxon>Marasmiaceae</taxon>
        <taxon>Tetrapyrgos</taxon>
    </lineage>
</organism>
<name>A0A8H5LQX5_9AGAR</name>
<reference evidence="2 3" key="1">
    <citation type="journal article" date="2020" name="ISME J.">
        <title>Uncovering the hidden diversity of litter-decomposition mechanisms in mushroom-forming fungi.</title>
        <authorList>
            <person name="Floudas D."/>
            <person name="Bentzer J."/>
            <person name="Ahren D."/>
            <person name="Johansson T."/>
            <person name="Persson P."/>
            <person name="Tunlid A."/>
        </authorList>
    </citation>
    <scope>NUCLEOTIDE SEQUENCE [LARGE SCALE GENOMIC DNA]</scope>
    <source>
        <strain evidence="2 3">CBS 291.85</strain>
    </source>
</reference>
<keyword evidence="1" id="KW-0812">Transmembrane</keyword>
<dbReference type="AlphaFoldDB" id="A0A8H5LQX5"/>
<keyword evidence="1" id="KW-1133">Transmembrane helix</keyword>
<gene>
    <name evidence="2" type="ORF">D9758_005812</name>
</gene>
<evidence type="ECO:0000256" key="1">
    <source>
        <dbReference type="SAM" id="Phobius"/>
    </source>
</evidence>
<protein>
    <submittedName>
        <fullName evidence="2">Uncharacterized protein</fullName>
    </submittedName>
</protein>
<keyword evidence="3" id="KW-1185">Reference proteome</keyword>
<dbReference type="EMBL" id="JAACJM010000024">
    <property type="protein sequence ID" value="KAF5366174.1"/>
    <property type="molecule type" value="Genomic_DNA"/>
</dbReference>
<dbReference type="Proteomes" id="UP000559256">
    <property type="component" value="Unassembled WGS sequence"/>
</dbReference>
<keyword evidence="1" id="KW-0472">Membrane</keyword>
<evidence type="ECO:0000313" key="2">
    <source>
        <dbReference type="EMBL" id="KAF5366174.1"/>
    </source>
</evidence>